<keyword evidence="5 7" id="KW-1133">Transmembrane helix</keyword>
<dbReference type="Proteomes" id="UP001329915">
    <property type="component" value="Chromosome"/>
</dbReference>
<feature type="transmembrane region" description="Helical" evidence="7">
    <location>
        <begin position="100"/>
        <end position="121"/>
    </location>
</feature>
<evidence type="ECO:0000256" key="1">
    <source>
        <dbReference type="ARBA" id="ARBA00004651"/>
    </source>
</evidence>
<keyword evidence="2 7" id="KW-0813">Transport</keyword>
<evidence type="ECO:0000256" key="4">
    <source>
        <dbReference type="ARBA" id="ARBA00022692"/>
    </source>
</evidence>
<dbReference type="KEGG" id="dbc:MFMK1_002466"/>
<evidence type="ECO:0000256" key="2">
    <source>
        <dbReference type="ARBA" id="ARBA00022448"/>
    </source>
</evidence>
<dbReference type="Gene3D" id="1.10.3720.10">
    <property type="entry name" value="MetI-like"/>
    <property type="match status" value="1"/>
</dbReference>
<evidence type="ECO:0000259" key="8">
    <source>
        <dbReference type="PROSITE" id="PS50928"/>
    </source>
</evidence>
<dbReference type="AlphaFoldDB" id="A0AAU0UMQ9"/>
<feature type="transmembrane region" description="Helical" evidence="7">
    <location>
        <begin position="12"/>
        <end position="30"/>
    </location>
</feature>
<protein>
    <submittedName>
        <fullName evidence="9">ABC transporter permease</fullName>
    </submittedName>
</protein>
<feature type="domain" description="ABC transmembrane type-1" evidence="8">
    <location>
        <begin position="94"/>
        <end position="291"/>
    </location>
</feature>
<feature type="transmembrane region" description="Helical" evidence="7">
    <location>
        <begin position="272"/>
        <end position="298"/>
    </location>
</feature>
<keyword evidence="6 7" id="KW-0472">Membrane</keyword>
<dbReference type="PANTHER" id="PTHR43163">
    <property type="entry name" value="DIPEPTIDE TRANSPORT SYSTEM PERMEASE PROTEIN DPPB-RELATED"/>
    <property type="match status" value="1"/>
</dbReference>
<evidence type="ECO:0000256" key="5">
    <source>
        <dbReference type="ARBA" id="ARBA00022989"/>
    </source>
</evidence>
<dbReference type="InterPro" id="IPR035906">
    <property type="entry name" value="MetI-like_sf"/>
</dbReference>
<evidence type="ECO:0000256" key="3">
    <source>
        <dbReference type="ARBA" id="ARBA00022475"/>
    </source>
</evidence>
<dbReference type="InterPro" id="IPR045621">
    <property type="entry name" value="BPD_transp_1_N"/>
</dbReference>
<evidence type="ECO:0000313" key="9">
    <source>
        <dbReference type="EMBL" id="WRO22628.1"/>
    </source>
</evidence>
<dbReference type="PANTHER" id="PTHR43163:SF6">
    <property type="entry name" value="DIPEPTIDE TRANSPORT SYSTEM PERMEASE PROTEIN DPPB-RELATED"/>
    <property type="match status" value="1"/>
</dbReference>
<evidence type="ECO:0000313" key="10">
    <source>
        <dbReference type="Proteomes" id="UP001329915"/>
    </source>
</evidence>
<feature type="transmembrane region" description="Helical" evidence="7">
    <location>
        <begin position="133"/>
        <end position="156"/>
    </location>
</feature>
<dbReference type="RefSeq" id="WP_366922037.1">
    <property type="nucleotide sequence ID" value="NZ_CP121694.1"/>
</dbReference>
<name>A0AAU0UMQ9_9FIRM</name>
<feature type="transmembrane region" description="Helical" evidence="7">
    <location>
        <begin position="168"/>
        <end position="186"/>
    </location>
</feature>
<dbReference type="GO" id="GO:0005886">
    <property type="term" value="C:plasma membrane"/>
    <property type="evidence" value="ECO:0007669"/>
    <property type="project" value="UniProtKB-SubCell"/>
</dbReference>
<comment type="similarity">
    <text evidence="7">Belongs to the binding-protein-dependent transport system permease family.</text>
</comment>
<reference evidence="9 10" key="1">
    <citation type="submission" date="2023-04" db="EMBL/GenBank/DDBJ databases">
        <authorList>
            <person name="Hsu D."/>
        </authorList>
    </citation>
    <scope>NUCLEOTIDE SEQUENCE [LARGE SCALE GENOMIC DNA]</scope>
    <source>
        <strain evidence="9 10">MK1</strain>
    </source>
</reference>
<keyword evidence="10" id="KW-1185">Reference proteome</keyword>
<dbReference type="CDD" id="cd06261">
    <property type="entry name" value="TM_PBP2"/>
    <property type="match status" value="1"/>
</dbReference>
<dbReference type="InterPro" id="IPR000515">
    <property type="entry name" value="MetI-like"/>
</dbReference>
<evidence type="ECO:0000256" key="7">
    <source>
        <dbReference type="RuleBase" id="RU363032"/>
    </source>
</evidence>
<keyword evidence="3" id="KW-1003">Cell membrane</keyword>
<dbReference type="EMBL" id="CP121694">
    <property type="protein sequence ID" value="WRO22628.1"/>
    <property type="molecule type" value="Genomic_DNA"/>
</dbReference>
<dbReference type="SUPFAM" id="SSF161098">
    <property type="entry name" value="MetI-like"/>
    <property type="match status" value="1"/>
</dbReference>
<comment type="subcellular location">
    <subcellularLocation>
        <location evidence="1 7">Cell membrane</location>
        <topology evidence="1 7">Multi-pass membrane protein</topology>
    </subcellularLocation>
</comment>
<dbReference type="PROSITE" id="PS50928">
    <property type="entry name" value="ABC_TM1"/>
    <property type="match status" value="1"/>
</dbReference>
<accession>A0AAU0UMQ9</accession>
<keyword evidence="4 7" id="KW-0812">Transmembrane</keyword>
<dbReference type="Pfam" id="PF19300">
    <property type="entry name" value="BPD_transp_1_N"/>
    <property type="match status" value="1"/>
</dbReference>
<gene>
    <name evidence="9" type="ORF">MFMK1_002466</name>
</gene>
<dbReference type="Pfam" id="PF00528">
    <property type="entry name" value="BPD_transp_1"/>
    <property type="match status" value="1"/>
</dbReference>
<organism evidence="9 10">
    <name type="scientific">Metallumcola ferriviriculae</name>
    <dbReference type="NCBI Taxonomy" id="3039180"/>
    <lineage>
        <taxon>Bacteria</taxon>
        <taxon>Bacillati</taxon>
        <taxon>Bacillota</taxon>
        <taxon>Clostridia</taxon>
        <taxon>Neomoorellales</taxon>
        <taxon>Desulfitibacteraceae</taxon>
        <taxon>Metallumcola</taxon>
    </lineage>
</organism>
<proteinExistence type="inferred from homology"/>
<evidence type="ECO:0000256" key="6">
    <source>
        <dbReference type="ARBA" id="ARBA00023136"/>
    </source>
</evidence>
<dbReference type="GO" id="GO:0055085">
    <property type="term" value="P:transmembrane transport"/>
    <property type="evidence" value="ECO:0007669"/>
    <property type="project" value="InterPro"/>
</dbReference>
<feature type="transmembrane region" description="Helical" evidence="7">
    <location>
        <begin position="227"/>
        <end position="252"/>
    </location>
</feature>
<sequence>MLGYFIKKIPQTIIVILGVSFISFFVMHLSGNPAQLLLPPEATEAEIQAFSHALGYDRPVYIQYLDFLKGAVRGDFGMSMVHRKSAFQLVTERLPATLELSVAAMLFAVIIAIPTGVISALKRNSWYDYLTMLFTLGGQSIPTFWLGIMLVMLFSVKFHVFPTSGRGTWQQLVLPTITLGTFYLAMISRLTRAGLLEILEEDYIRTARAKGVKESLVIIKHGLKNSLIPLVTVIGLQFGKLLGGAIVTEMVFEWPGVGKLAIAAINQRDFTVVQTVVVILAITFVAVNLFTDLLYSYLDPRIRFDAKD</sequence>